<dbReference type="Proteomes" id="UP000030758">
    <property type="component" value="Unassembled WGS sequence"/>
</dbReference>
<dbReference type="InterPro" id="IPR018162">
    <property type="entry name" value="Ala-tRNA-ligase_IIc_anticod-bd"/>
</dbReference>
<dbReference type="PRINTS" id="PR00980">
    <property type="entry name" value="TRNASYNTHALA"/>
</dbReference>
<evidence type="ECO:0000256" key="2">
    <source>
        <dbReference type="PROSITE-ProRule" id="PRU01388"/>
    </source>
</evidence>
<dbReference type="InterPro" id="IPR045189">
    <property type="entry name" value="UBR4-like"/>
</dbReference>
<keyword evidence="2" id="KW-0479">Metal-binding</keyword>
<keyword evidence="2" id="KW-0863">Zinc-finger</keyword>
<dbReference type="GO" id="GO:0005524">
    <property type="term" value="F:ATP binding"/>
    <property type="evidence" value="ECO:0007669"/>
    <property type="project" value="InterPro"/>
</dbReference>
<dbReference type="Pfam" id="PF24079">
    <property type="entry name" value="UBR4"/>
    <property type="match status" value="1"/>
</dbReference>
<dbReference type="InterPro" id="IPR016024">
    <property type="entry name" value="ARM-type_fold"/>
</dbReference>
<name>A0A085NSW1_9BILA</name>
<dbReference type="InterPro" id="IPR018165">
    <property type="entry name" value="Ala-tRNA-synth_IIc_core"/>
</dbReference>
<dbReference type="CDD" id="cd00673">
    <property type="entry name" value="AlaRS_core"/>
    <property type="match status" value="1"/>
</dbReference>
<keyword evidence="2" id="KW-0862">Zinc</keyword>
<feature type="domain" description="Alanyl-transfer RNA synthetases family profile" evidence="3">
    <location>
        <begin position="1635"/>
        <end position="2073"/>
    </location>
</feature>
<evidence type="ECO:0000256" key="1">
    <source>
        <dbReference type="ARBA" id="ARBA00013168"/>
    </source>
</evidence>
<dbReference type="GO" id="GO:0008270">
    <property type="term" value="F:zinc ion binding"/>
    <property type="evidence" value="ECO:0007669"/>
    <property type="project" value="UniProtKB-KW"/>
</dbReference>
<dbReference type="GO" id="GO:0004813">
    <property type="term" value="F:alanine-tRNA ligase activity"/>
    <property type="evidence" value="ECO:0007669"/>
    <property type="project" value="UniProtKB-EC"/>
</dbReference>
<dbReference type="Pfam" id="PF13764">
    <property type="entry name" value="E3_UbLigase_R4"/>
    <property type="match status" value="2"/>
</dbReference>
<dbReference type="GO" id="GO:0006419">
    <property type="term" value="P:alanyl-tRNA aminoacylation"/>
    <property type="evidence" value="ECO:0007669"/>
    <property type="project" value="InterPro"/>
</dbReference>
<dbReference type="InterPro" id="IPR025704">
    <property type="entry name" value="E3_Ub_ligase_UBR4_C"/>
</dbReference>
<dbReference type="PROSITE" id="PS50860">
    <property type="entry name" value="AA_TRNA_LIGASE_II_ALA"/>
    <property type="match status" value="1"/>
</dbReference>
<dbReference type="SUPFAM" id="SSF48371">
    <property type="entry name" value="ARM repeat"/>
    <property type="match status" value="1"/>
</dbReference>
<dbReference type="InterPro" id="IPR056530">
    <property type="entry name" value="UBR4-like_dom"/>
</dbReference>
<evidence type="ECO:0000259" key="3">
    <source>
        <dbReference type="PROSITE" id="PS50860"/>
    </source>
</evidence>
<dbReference type="InterPro" id="IPR002318">
    <property type="entry name" value="Ala-tRNA-lgiase_IIc"/>
</dbReference>
<dbReference type="InterPro" id="IPR018164">
    <property type="entry name" value="Ala-tRNA-synth_IIc_N"/>
</dbReference>
<dbReference type="EC" id="6.1.1.7" evidence="1"/>
<dbReference type="PROSITE" id="PS52043">
    <property type="entry name" value="UBR4_E3"/>
    <property type="match status" value="1"/>
</dbReference>
<dbReference type="EMBL" id="KL367477">
    <property type="protein sequence ID" value="KFD72557.1"/>
    <property type="molecule type" value="Genomic_DNA"/>
</dbReference>
<dbReference type="SUPFAM" id="SSF101353">
    <property type="entry name" value="Putative anticodon-binding domain of alanyl-tRNA synthetase (AlaRS)"/>
    <property type="match status" value="1"/>
</dbReference>
<accession>A0A085NSW1</accession>
<gene>
    <name evidence="4" type="ORF">M514_04004</name>
</gene>
<evidence type="ECO:0000313" key="4">
    <source>
        <dbReference type="EMBL" id="KFD72557.1"/>
    </source>
</evidence>
<sequence>MCYLTLRCCTTQEVRTRFELVFERFRHFTEAAMSHPDYNTCRTLVPYVKLNGFLFCSSLCNACSEVESPMTLIKLQQLKEEAQFTTTSIRVKLTSYCEIAKLLLRISETRRKKSVRKISIYFSNHAISSAVELKRNDIWVLAKEFQVAEGHSEVKMDFPVPFIARCLRIEFTLFHDKGIVEVLMCPRCSAVVRSQPGVCLSCGENALQCLKCRAINYNERDPFLCNSCGFCKYGKFDFALYCRRVPGVDQITNDDELGKSVQRMYYLVERAEQCIQAVGNSVTLLKYHMLLKETSGFQRELPIIVECPASTLGSSTELSAPAQAIGQCYSNDCKKAMENLRSIHEELMTLKMVALEYERGEVSFNLLDDYARSKPNCLACLNGLAAAYGTFLNCCVRKSGSCKERLFKNRAWRAFILGTAMTDNRFRPRMIAIEIIASMAYNNFYASVCLCRQVESKVLFTLRLGTPCHSDEIVNCFLPILSRCSKVLDGGESIWAKCVLNIVKEVIALTRVDSGESIILCCLRIICGIVKECSAYLTPCKVPTNGKYGAASAKAFAQSALNLIKMSVLDVRNGQRFTESTWLEKCIFHNSPLVRLLAVYLLCNLCHLELNDADVFGYMIRLEKFGPDRGAQFLAGLVSILKVERWSTLFCEESYFLKLTNNINTACEQLSQQLNHTATTDASLGFNLSFLSEVFKLICANVPNVRKQCSLVIIKRAMMGYFVSYRHDVWRTGLLNVARDNFLAVLDDILNGGLAEPEEKRYLPHFLNVCVQLLRSLPSPESRNAFLTFDRMCAAIDTEDKGLTEFKVNIEKDPAQEDFLQGRMSGSPYSSSDPDMGPTMRDIKRKICNDCELVSLLEDDNGMELLVDGKIISLDLEVAEVFKRVWYPAHGVDPMVIVYRMRGLLGDATEEFVHGFNGAVERSESEEFNLSYLFTIDCLTVMLERLEMFDKPPTCDLDYIYPLLELFHFAVKLIGVPFRAHAAQLPEKILYIVKRLYEEAISLSDDEFKGFVDFPQIAVDLIFLLCFLHDDCNIPIGCKEEILRTVGLLTLGSPERIGLVVKYFEGCSDFTRYDDNVSAKVRAEGEMMCTVMSGVATSSFGCLVKDKFVEAGYLSRATDYLLSRAPAACRQGLTLDSDELQEFVARPGLRFSLKFLNELCRGHEASQLHVATDCVPIVHRLESVSSKEHIGSLAEGLMEILRENEVVAKKVEEARLETKRRKKQIAMEVRKKQLRRLGMQLTDNGAIVICSDRLKEFTEVAKESELNCVICRESLVGCPKKPIGLYTFSKVVDIEPYEQSAVKAKSIFTVTYLNAIHYDCHVVAVRSATNRAEWESAMLHNASTRCNGLLPLLGPQTSDGDYGSALAKHQRYVYHHTGFNDFGLKTSVHDLKFLMFRIAKGESLSTDTGGGGRGANLSFLPHLAVVCLFYITSTNAYNEQACLLEAFLAQPVCEWRTDAFSPLGCLYYVVLHLLINDKAKWETNRIFLLKRLLAMAGYRKAADDEAASSSEPTAELTAYDVYAAYCNFFYLVDRLYHRCFPDVSLEGSDNWSAALKSFVAANHDCLLQRSNRLLSDFEDCLQSTSFCEFCDVAGVLNEIPDPDQFLLGAVNSASEQPQEQQLLFVLWSKWMKATWTADNVRRTFVGFFEQLGYAHFQPASLVPPKEDRTLLFTNAGVVQFKPILLGTAASGSRLASLTKAVNYQRCVRLTDLDVVGWDRSHLSFFEMLGNWSFNGHLSKKIVCQQAWSLLTDVFQIPKERLVVSFFGGDESNGIASDLETREVWLEIGIKPDNIAARSIADNFWQLGHSGPCGPCTEIYFRTDDEQVIELWNIVFMDYHRLPESQLVRLSSSHIDTGLGLERLCAVLQKVDSPFCTDLFRPIMEEITRLGKLPPYADVYGTDDPDNVFCNYRIIADHCRMCAFALADGVLPEAHRSGYVLRKTIRRAIYSASLLLPDRRSFLHQVVSRVIDVMASAYPYLESKRETIVDTLLKEEESFAKSLSNAKKRFSRILSSKGPSKVTMLDLFLLYNTFGLPRSVIEDLAVKSSVTFSAQKFDELLCHHKEASRTEGAI</sequence>
<dbReference type="InterPro" id="IPR045864">
    <property type="entry name" value="aa-tRNA-synth_II/BPL/LPL"/>
</dbReference>
<feature type="region of interest" description="UBR4 E3 catalytic module" evidence="2">
    <location>
        <begin position="1147"/>
        <end position="1613"/>
    </location>
</feature>
<protein>
    <recommendedName>
        <fullName evidence="1">alanine--tRNA ligase</fullName>
        <ecNumber evidence="1">6.1.1.7</ecNumber>
    </recommendedName>
</protein>
<dbReference type="SUPFAM" id="SSF55681">
    <property type="entry name" value="Class II aaRS and biotin synthetases"/>
    <property type="match status" value="1"/>
</dbReference>
<reference evidence="4" key="1">
    <citation type="journal article" date="2014" name="Nat. Genet.">
        <title>Genome and transcriptome of the porcine whipworm Trichuris suis.</title>
        <authorList>
            <person name="Jex A.R."/>
            <person name="Nejsum P."/>
            <person name="Schwarz E.M."/>
            <person name="Hu L."/>
            <person name="Young N.D."/>
            <person name="Hall R.S."/>
            <person name="Korhonen P.K."/>
            <person name="Liao S."/>
            <person name="Thamsborg S."/>
            <person name="Xia J."/>
            <person name="Xu P."/>
            <person name="Wang S."/>
            <person name="Scheerlinck J.P."/>
            <person name="Hofmann A."/>
            <person name="Sternberg P.W."/>
            <person name="Wang J."/>
            <person name="Gasser R.B."/>
        </authorList>
    </citation>
    <scope>NUCLEOTIDE SEQUENCE [LARGE SCALE GENOMIC DNA]</scope>
    <source>
        <strain evidence="4">DCEP-RM93F</strain>
    </source>
</reference>
<organism evidence="4">
    <name type="scientific">Trichuris suis</name>
    <name type="common">pig whipworm</name>
    <dbReference type="NCBI Taxonomy" id="68888"/>
    <lineage>
        <taxon>Eukaryota</taxon>
        <taxon>Metazoa</taxon>
        <taxon>Ecdysozoa</taxon>
        <taxon>Nematoda</taxon>
        <taxon>Enoplea</taxon>
        <taxon>Dorylaimia</taxon>
        <taxon>Trichinellida</taxon>
        <taxon>Trichuridae</taxon>
        <taxon>Trichuris</taxon>
    </lineage>
</organism>
<dbReference type="Gene3D" id="3.30.930.10">
    <property type="entry name" value="Bira Bifunctional Protein, Domain 2"/>
    <property type="match status" value="1"/>
</dbReference>
<dbReference type="GO" id="GO:0003676">
    <property type="term" value="F:nucleic acid binding"/>
    <property type="evidence" value="ECO:0007669"/>
    <property type="project" value="InterPro"/>
</dbReference>
<dbReference type="PANTHER" id="PTHR21725">
    <property type="entry name" value="E3 UBIQUITIN-PROTEIN LIGASE UBR4"/>
    <property type="match status" value="1"/>
</dbReference>
<dbReference type="PANTHER" id="PTHR21725:SF1">
    <property type="entry name" value="E3 UBIQUITIN-PROTEIN LIGASE UBR4"/>
    <property type="match status" value="1"/>
</dbReference>
<proteinExistence type="inferred from homology"/>
<dbReference type="Pfam" id="PF01411">
    <property type="entry name" value="tRNA-synt_2c"/>
    <property type="match status" value="1"/>
</dbReference>
<comment type="similarity">
    <text evidence="2">Belongs to the UBR4 family.</text>
</comment>
<dbReference type="GO" id="GO:0005737">
    <property type="term" value="C:cytoplasm"/>
    <property type="evidence" value="ECO:0007669"/>
    <property type="project" value="InterPro"/>
</dbReference>